<evidence type="ECO:0000256" key="1">
    <source>
        <dbReference type="SAM" id="SignalP"/>
    </source>
</evidence>
<name>A0A9W9J0W5_9EURO</name>
<keyword evidence="1" id="KW-0732">Signal</keyword>
<proteinExistence type="predicted"/>
<feature type="chain" id="PRO_5040892800" evidence="1">
    <location>
        <begin position="24"/>
        <end position="123"/>
    </location>
</feature>
<dbReference type="AlphaFoldDB" id="A0A9W9J0W5"/>
<dbReference type="EMBL" id="JAPQKP010000006">
    <property type="protein sequence ID" value="KAJ5185476.1"/>
    <property type="molecule type" value="Genomic_DNA"/>
</dbReference>
<reference evidence="2" key="2">
    <citation type="journal article" date="2023" name="IMA Fungus">
        <title>Comparative genomic study of the Penicillium genus elucidates a diverse pangenome and 15 lateral gene transfer events.</title>
        <authorList>
            <person name="Petersen C."/>
            <person name="Sorensen T."/>
            <person name="Nielsen M.R."/>
            <person name="Sondergaard T.E."/>
            <person name="Sorensen J.L."/>
            <person name="Fitzpatrick D.A."/>
            <person name="Frisvad J.C."/>
            <person name="Nielsen K.L."/>
        </authorList>
    </citation>
    <scope>NUCLEOTIDE SEQUENCE</scope>
    <source>
        <strain evidence="2">IBT 16849</strain>
    </source>
</reference>
<evidence type="ECO:0000313" key="3">
    <source>
        <dbReference type="Proteomes" id="UP001150879"/>
    </source>
</evidence>
<evidence type="ECO:0000313" key="2">
    <source>
        <dbReference type="EMBL" id="KAJ5185476.1"/>
    </source>
</evidence>
<comment type="caution">
    <text evidence="2">The sequence shown here is derived from an EMBL/GenBank/DDBJ whole genome shotgun (WGS) entry which is preliminary data.</text>
</comment>
<protein>
    <submittedName>
        <fullName evidence="2">Hydrophobin</fullName>
    </submittedName>
</protein>
<keyword evidence="3" id="KW-1185">Reference proteome</keyword>
<feature type="signal peptide" evidence="1">
    <location>
        <begin position="1"/>
        <end position="23"/>
    </location>
</feature>
<dbReference type="Proteomes" id="UP001150879">
    <property type="component" value="Unassembled WGS sequence"/>
</dbReference>
<gene>
    <name evidence="2" type="ORF">N7472_010316</name>
</gene>
<organism evidence="2 3">
    <name type="scientific">Penicillium cf. griseofulvum</name>
    <dbReference type="NCBI Taxonomy" id="2972120"/>
    <lineage>
        <taxon>Eukaryota</taxon>
        <taxon>Fungi</taxon>
        <taxon>Dikarya</taxon>
        <taxon>Ascomycota</taxon>
        <taxon>Pezizomycotina</taxon>
        <taxon>Eurotiomycetes</taxon>
        <taxon>Eurotiomycetidae</taxon>
        <taxon>Eurotiales</taxon>
        <taxon>Aspergillaceae</taxon>
        <taxon>Penicillium</taxon>
    </lineage>
</organism>
<reference evidence="2" key="1">
    <citation type="submission" date="2022-11" db="EMBL/GenBank/DDBJ databases">
        <authorList>
            <person name="Petersen C."/>
        </authorList>
    </citation>
    <scope>NUCLEOTIDE SEQUENCE</scope>
    <source>
        <strain evidence="2">IBT 16849</strain>
    </source>
</reference>
<sequence length="123" mass="12609">MKFTIATLVTLAMSAAAMPSTHGQPKTKEISFSQAAGLCTVGEVSCCNPKKEIKGNGILGNLLSQGLLNNLIGTGDSACTSVSLIKNLNILGITKEAPEGTTCTSVVACCPAGQDKEVKILIL</sequence>
<accession>A0A9W9J0W5</accession>